<gene>
    <name evidence="1" type="ORF">JCM19235_1947</name>
</gene>
<accession>A0A090RWF8</accession>
<keyword evidence="2" id="KW-1185">Reference proteome</keyword>
<dbReference type="AlphaFoldDB" id="A0A090RWF8"/>
<comment type="caution">
    <text evidence="1">The sequence shown here is derived from an EMBL/GenBank/DDBJ whole genome shotgun (WGS) entry which is preliminary data.</text>
</comment>
<dbReference type="EMBL" id="BBMR01000003">
    <property type="protein sequence ID" value="GAL18524.1"/>
    <property type="molecule type" value="Genomic_DNA"/>
</dbReference>
<organism evidence="1 2">
    <name type="scientific">Vibrio maritimus</name>
    <dbReference type="NCBI Taxonomy" id="990268"/>
    <lineage>
        <taxon>Bacteria</taxon>
        <taxon>Pseudomonadati</taxon>
        <taxon>Pseudomonadota</taxon>
        <taxon>Gammaproteobacteria</taxon>
        <taxon>Vibrionales</taxon>
        <taxon>Vibrionaceae</taxon>
        <taxon>Vibrio</taxon>
    </lineage>
</organism>
<evidence type="ECO:0000313" key="1">
    <source>
        <dbReference type="EMBL" id="GAL18524.1"/>
    </source>
</evidence>
<proteinExistence type="predicted"/>
<reference evidence="1 2" key="1">
    <citation type="submission" date="2014-09" db="EMBL/GenBank/DDBJ databases">
        <title>Vibrio maritimus JCM 19235. (C45) whole genome shotgun sequence.</title>
        <authorList>
            <person name="Sawabe T."/>
            <person name="Meirelles P."/>
            <person name="Nakanishi M."/>
            <person name="Sayaka M."/>
            <person name="Hattori M."/>
            <person name="Ohkuma M."/>
        </authorList>
    </citation>
    <scope>NUCLEOTIDE SEQUENCE [LARGE SCALE GENOMIC DNA]</scope>
    <source>
        <strain evidence="2">JCM19235</strain>
    </source>
</reference>
<reference evidence="1 2" key="2">
    <citation type="submission" date="2014-09" db="EMBL/GenBank/DDBJ databases">
        <authorList>
            <consortium name="NBRP consortium"/>
            <person name="Sawabe T."/>
            <person name="Meirelles P."/>
            <person name="Nakanishi M."/>
            <person name="Sayaka M."/>
            <person name="Hattori M."/>
            <person name="Ohkuma M."/>
        </authorList>
    </citation>
    <scope>NUCLEOTIDE SEQUENCE [LARGE SCALE GENOMIC DNA]</scope>
    <source>
        <strain evidence="2">JCM19235</strain>
    </source>
</reference>
<dbReference type="STRING" id="990268.JCM19235_1947"/>
<dbReference type="Proteomes" id="UP000029228">
    <property type="component" value="Unassembled WGS sequence"/>
</dbReference>
<dbReference type="Gene3D" id="3.30.2320.10">
    <property type="entry name" value="hypothetical protein PF0899 domain"/>
    <property type="match status" value="1"/>
</dbReference>
<name>A0A090RWF8_9VIBR</name>
<sequence>MPGLVLLHPTDAEKLDLDSIQDGDFRASNPRAYNAPVIWGLPIVKSRQVPQLLLPT</sequence>
<protein>
    <submittedName>
        <fullName evidence="1">Uncharacterized protein</fullName>
    </submittedName>
</protein>
<evidence type="ECO:0000313" key="2">
    <source>
        <dbReference type="Proteomes" id="UP000029228"/>
    </source>
</evidence>